<proteinExistence type="predicted"/>
<evidence type="ECO:0000313" key="3">
    <source>
        <dbReference type="Proteomes" id="UP000640583"/>
    </source>
</evidence>
<evidence type="ECO:0000256" key="1">
    <source>
        <dbReference type="SAM" id="Phobius"/>
    </source>
</evidence>
<evidence type="ECO:0000313" key="2">
    <source>
        <dbReference type="EMBL" id="MBI1492018.1"/>
    </source>
</evidence>
<protein>
    <submittedName>
        <fullName evidence="2">Uncharacterized protein</fullName>
    </submittedName>
</protein>
<feature type="transmembrane region" description="Helical" evidence="1">
    <location>
        <begin position="37"/>
        <end position="54"/>
    </location>
</feature>
<keyword evidence="1" id="KW-0472">Membrane</keyword>
<gene>
    <name evidence="2" type="ORF">H1D41_00035</name>
</gene>
<dbReference type="AlphaFoldDB" id="A0A8J7ITI7"/>
<reference evidence="2" key="1">
    <citation type="submission" date="2020-10" db="EMBL/GenBank/DDBJ databases">
        <title>Paenihalocynthiibacter styelae gen. nov., sp. nov., isolated from stalked sea squirt Styela clava.</title>
        <authorList>
            <person name="Kim Y.-O."/>
            <person name="Yoon J.-H."/>
        </authorList>
    </citation>
    <scope>NUCLEOTIDE SEQUENCE</scope>
    <source>
        <strain evidence="2">MYP1-1</strain>
    </source>
</reference>
<keyword evidence="1" id="KW-0812">Transmembrane</keyword>
<accession>A0A8J7ITI7</accession>
<sequence>MNNAFKWVLWGLTAAILVAVVHISSLLTLAYRENSHLEYLSLIMIAGIAANLFFRDTKLLIFTAVSLPILSAYILPEFFPTLMAILVAVVWIMISFGLGAIRSKI</sequence>
<comment type="caution">
    <text evidence="2">The sequence shown here is derived from an EMBL/GenBank/DDBJ whole genome shotgun (WGS) entry which is preliminary data.</text>
</comment>
<dbReference type="RefSeq" id="WP_228846989.1">
    <property type="nucleotide sequence ID" value="NZ_JADCKQ010000001.1"/>
</dbReference>
<keyword evidence="3" id="KW-1185">Reference proteome</keyword>
<feature type="transmembrane region" description="Helical" evidence="1">
    <location>
        <begin position="7"/>
        <end position="31"/>
    </location>
</feature>
<feature type="transmembrane region" description="Helical" evidence="1">
    <location>
        <begin position="59"/>
        <end position="76"/>
    </location>
</feature>
<dbReference type="EMBL" id="JADCKQ010000001">
    <property type="protein sequence ID" value="MBI1492018.1"/>
    <property type="molecule type" value="Genomic_DNA"/>
</dbReference>
<dbReference type="Proteomes" id="UP000640583">
    <property type="component" value="Unassembled WGS sequence"/>
</dbReference>
<organism evidence="2 3">
    <name type="scientific">Halocynthiibacter styelae</name>
    <dbReference type="NCBI Taxonomy" id="2761955"/>
    <lineage>
        <taxon>Bacteria</taxon>
        <taxon>Pseudomonadati</taxon>
        <taxon>Pseudomonadota</taxon>
        <taxon>Alphaproteobacteria</taxon>
        <taxon>Rhodobacterales</taxon>
        <taxon>Paracoccaceae</taxon>
        <taxon>Halocynthiibacter</taxon>
    </lineage>
</organism>
<feature type="transmembrane region" description="Helical" evidence="1">
    <location>
        <begin position="82"/>
        <end position="101"/>
    </location>
</feature>
<keyword evidence="1" id="KW-1133">Transmembrane helix</keyword>
<name>A0A8J7ITI7_9RHOB</name>